<accession>A0A2T3N745</accession>
<dbReference type="OrthoDB" id="9978273at2"/>
<proteinExistence type="predicted"/>
<evidence type="ECO:0000313" key="2">
    <source>
        <dbReference type="Proteomes" id="UP000241346"/>
    </source>
</evidence>
<comment type="caution">
    <text evidence="1">The sequence shown here is derived from an EMBL/GenBank/DDBJ whole genome shotgun (WGS) entry which is preliminary data.</text>
</comment>
<sequence>MVKAVDLKVSPTPVEFWGMTGKYRCDVKNLRIIYGSNKLILTGTEKPAKSKGIIDKDANFCASVGAANDITKVVLIEDTACEKFVAYAQHHLGKNHSLEFSIVIDNQKYHSAVKAVRDDFGKIILIPQR</sequence>
<dbReference type="EMBL" id="PYMB01000019">
    <property type="protein sequence ID" value="PSW08723.1"/>
    <property type="molecule type" value="Genomic_DNA"/>
</dbReference>
<dbReference type="Proteomes" id="UP000241346">
    <property type="component" value="Unassembled WGS sequence"/>
</dbReference>
<dbReference type="AlphaFoldDB" id="A0A2T3N745"/>
<gene>
    <name evidence="1" type="ORF">C9J01_22970</name>
</gene>
<evidence type="ECO:0000313" key="1">
    <source>
        <dbReference type="EMBL" id="PSW08723.1"/>
    </source>
</evidence>
<dbReference type="RefSeq" id="WP_107300463.1">
    <property type="nucleotide sequence ID" value="NZ_PYMB01000019.1"/>
</dbReference>
<organism evidence="1 2">
    <name type="scientific">Photobacterium rosenbergii</name>
    <dbReference type="NCBI Taxonomy" id="294936"/>
    <lineage>
        <taxon>Bacteria</taxon>
        <taxon>Pseudomonadati</taxon>
        <taxon>Pseudomonadota</taxon>
        <taxon>Gammaproteobacteria</taxon>
        <taxon>Vibrionales</taxon>
        <taxon>Vibrionaceae</taxon>
        <taxon>Photobacterium</taxon>
    </lineage>
</organism>
<reference evidence="1 2" key="1">
    <citation type="submission" date="2018-03" db="EMBL/GenBank/DDBJ databases">
        <title>Whole genome sequencing of Histamine producing bacteria.</title>
        <authorList>
            <person name="Butler K."/>
        </authorList>
    </citation>
    <scope>NUCLEOTIDE SEQUENCE [LARGE SCALE GENOMIC DNA]</scope>
    <source>
        <strain evidence="1 2">DSM 19138</strain>
    </source>
</reference>
<name>A0A2T3N745_9GAMM</name>
<protein>
    <submittedName>
        <fullName evidence="1">Uncharacterized protein</fullName>
    </submittedName>
</protein>